<reference evidence="11" key="1">
    <citation type="journal article" date="2019" name="Int. J. Syst. Evol. Microbiol.">
        <title>The Global Catalogue of Microorganisms (GCM) 10K type strain sequencing project: providing services to taxonomists for standard genome sequencing and annotation.</title>
        <authorList>
            <consortium name="The Broad Institute Genomics Platform"/>
            <consortium name="The Broad Institute Genome Sequencing Center for Infectious Disease"/>
            <person name="Wu L."/>
            <person name="Ma J."/>
        </authorList>
    </citation>
    <scope>NUCLEOTIDE SEQUENCE [LARGE SCALE GENOMIC DNA]</scope>
    <source>
        <strain evidence="11">CCUG 50347</strain>
    </source>
</reference>
<keyword evidence="5" id="KW-0804">Transcription</keyword>
<dbReference type="SUPFAM" id="SSF54427">
    <property type="entry name" value="NTF2-like"/>
    <property type="match status" value="1"/>
</dbReference>
<dbReference type="Pfam" id="PF08281">
    <property type="entry name" value="Sigma70_r4_2"/>
    <property type="match status" value="1"/>
</dbReference>
<evidence type="ECO:0000313" key="10">
    <source>
        <dbReference type="EMBL" id="MFC4832200.1"/>
    </source>
</evidence>
<gene>
    <name evidence="10" type="ORF">ACFPEL_07255</name>
</gene>
<dbReference type="InterPro" id="IPR013325">
    <property type="entry name" value="RNA_pol_sigma_r2"/>
</dbReference>
<dbReference type="InterPro" id="IPR036388">
    <property type="entry name" value="WH-like_DNA-bd_sf"/>
</dbReference>
<feature type="domain" description="RNA polymerase sigma-70 region 2" evidence="7">
    <location>
        <begin position="416"/>
        <end position="478"/>
    </location>
</feature>
<feature type="domain" description="FAD/NAD(P)-binding" evidence="8">
    <location>
        <begin position="7"/>
        <end position="277"/>
    </location>
</feature>
<comment type="caution">
    <text evidence="10">The sequence shown here is derived from an EMBL/GenBank/DDBJ whole genome shotgun (WGS) entry which is preliminary data.</text>
</comment>
<dbReference type="Proteomes" id="UP001595909">
    <property type="component" value="Unassembled WGS sequence"/>
</dbReference>
<dbReference type="NCBIfam" id="NF007214">
    <property type="entry name" value="PRK09636.1"/>
    <property type="match status" value="1"/>
</dbReference>
<dbReference type="Pfam" id="PF07992">
    <property type="entry name" value="Pyr_redox_2"/>
    <property type="match status" value="1"/>
</dbReference>
<dbReference type="InterPro" id="IPR014303">
    <property type="entry name" value="RNA_pol_sigma-70_ECF"/>
</dbReference>
<keyword evidence="11" id="KW-1185">Reference proteome</keyword>
<dbReference type="InterPro" id="IPR023753">
    <property type="entry name" value="FAD/NAD-binding_dom"/>
</dbReference>
<dbReference type="InterPro" id="IPR036188">
    <property type="entry name" value="FAD/NAD-bd_sf"/>
</dbReference>
<dbReference type="Gene3D" id="1.10.10.10">
    <property type="entry name" value="Winged helix-like DNA-binding domain superfamily/Winged helix DNA-binding domain"/>
    <property type="match status" value="1"/>
</dbReference>
<evidence type="ECO:0000256" key="2">
    <source>
        <dbReference type="ARBA" id="ARBA00011344"/>
    </source>
</evidence>
<dbReference type="InterPro" id="IPR052704">
    <property type="entry name" value="ECF_Sigma-70_Domain"/>
</dbReference>
<proteinExistence type="inferred from homology"/>
<dbReference type="EMBL" id="JBHSIM010000017">
    <property type="protein sequence ID" value="MFC4832200.1"/>
    <property type="molecule type" value="Genomic_DNA"/>
</dbReference>
<dbReference type="NCBIfam" id="TIGR02937">
    <property type="entry name" value="sigma70-ECF"/>
    <property type="match status" value="1"/>
</dbReference>
<feature type="region of interest" description="Disordered" evidence="6">
    <location>
        <begin position="344"/>
        <end position="406"/>
    </location>
</feature>
<dbReference type="SUPFAM" id="SSF51905">
    <property type="entry name" value="FAD/NAD(P)-binding domain"/>
    <property type="match status" value="1"/>
</dbReference>
<feature type="domain" description="RNA polymerase sigma factor 70 region 4 type 2" evidence="9">
    <location>
        <begin position="514"/>
        <end position="565"/>
    </location>
</feature>
<keyword evidence="3" id="KW-0805">Transcription regulation</keyword>
<dbReference type="PRINTS" id="PR00469">
    <property type="entry name" value="PNDRDTASEII"/>
</dbReference>
<dbReference type="InterPro" id="IPR007627">
    <property type="entry name" value="RNA_pol_sigma70_r2"/>
</dbReference>
<dbReference type="Pfam" id="PF04542">
    <property type="entry name" value="Sigma70_r2"/>
    <property type="match status" value="1"/>
</dbReference>
<dbReference type="InterPro" id="IPR014284">
    <property type="entry name" value="RNA_pol_sigma-70_dom"/>
</dbReference>
<dbReference type="PANTHER" id="PTHR30173">
    <property type="entry name" value="SIGMA 19 FACTOR"/>
    <property type="match status" value="1"/>
</dbReference>
<dbReference type="SUPFAM" id="SSF88946">
    <property type="entry name" value="Sigma2 domain of RNA polymerase sigma factors"/>
    <property type="match status" value="1"/>
</dbReference>
<evidence type="ECO:0000259" key="7">
    <source>
        <dbReference type="Pfam" id="PF04542"/>
    </source>
</evidence>
<dbReference type="Gene3D" id="3.50.50.100">
    <property type="match status" value="1"/>
</dbReference>
<accession>A0ABV9REL5</accession>
<evidence type="ECO:0000259" key="9">
    <source>
        <dbReference type="Pfam" id="PF08281"/>
    </source>
</evidence>
<comment type="similarity">
    <text evidence="1">Belongs to the sigma-70 factor family. ECF subfamily.</text>
</comment>
<name>A0ABV9REL5_9PSEU</name>
<dbReference type="NCBIfam" id="TIGR02957">
    <property type="entry name" value="SigX4"/>
    <property type="match status" value="1"/>
</dbReference>
<keyword evidence="4" id="KW-0731">Sigma factor</keyword>
<dbReference type="PRINTS" id="PR00368">
    <property type="entry name" value="FADPNR"/>
</dbReference>
<dbReference type="Gene3D" id="1.10.1740.10">
    <property type="match status" value="1"/>
</dbReference>
<dbReference type="RefSeq" id="WP_274190542.1">
    <property type="nucleotide sequence ID" value="NZ_BAABHN010000017.1"/>
</dbReference>
<dbReference type="InterPro" id="IPR013324">
    <property type="entry name" value="RNA_pol_sigma_r3/r4-like"/>
</dbReference>
<protein>
    <submittedName>
        <fullName evidence="10">RNA polymerase sigma-70 factor</fullName>
    </submittedName>
</protein>
<evidence type="ECO:0000256" key="4">
    <source>
        <dbReference type="ARBA" id="ARBA00023082"/>
    </source>
</evidence>
<organism evidence="10 11">
    <name type="scientific">Actinomycetospora chibensis</name>
    <dbReference type="NCBI Taxonomy" id="663606"/>
    <lineage>
        <taxon>Bacteria</taxon>
        <taxon>Bacillati</taxon>
        <taxon>Actinomycetota</taxon>
        <taxon>Actinomycetes</taxon>
        <taxon>Pseudonocardiales</taxon>
        <taxon>Pseudonocardiaceae</taxon>
        <taxon>Actinomycetospora</taxon>
    </lineage>
</organism>
<evidence type="ECO:0000256" key="3">
    <source>
        <dbReference type="ARBA" id="ARBA00023015"/>
    </source>
</evidence>
<evidence type="ECO:0000256" key="1">
    <source>
        <dbReference type="ARBA" id="ARBA00010641"/>
    </source>
</evidence>
<feature type="compositionally biased region" description="Gly residues" evidence="6">
    <location>
        <begin position="364"/>
        <end position="373"/>
    </location>
</feature>
<comment type="subunit">
    <text evidence="2">Interacts transiently with the RNA polymerase catalytic core formed by RpoA, RpoB, RpoC and RpoZ (2 alpha, 1 beta, 1 beta' and 1 omega subunit) to form the RNA polymerase holoenzyme that can initiate transcription.</text>
</comment>
<dbReference type="PANTHER" id="PTHR30173:SF36">
    <property type="entry name" value="ECF RNA POLYMERASE SIGMA FACTOR SIGJ"/>
    <property type="match status" value="1"/>
</dbReference>
<evidence type="ECO:0000259" key="8">
    <source>
        <dbReference type="Pfam" id="PF07992"/>
    </source>
</evidence>
<evidence type="ECO:0000256" key="6">
    <source>
        <dbReference type="SAM" id="MobiDB-lite"/>
    </source>
</evidence>
<evidence type="ECO:0000313" key="11">
    <source>
        <dbReference type="Proteomes" id="UP001595909"/>
    </source>
</evidence>
<dbReference type="InterPro" id="IPR013249">
    <property type="entry name" value="RNA_pol_sigma70_r4_t2"/>
</dbReference>
<dbReference type="InterPro" id="IPR032710">
    <property type="entry name" value="NTF2-like_dom_sf"/>
</dbReference>
<feature type="compositionally biased region" description="Low complexity" evidence="6">
    <location>
        <begin position="383"/>
        <end position="397"/>
    </location>
</feature>
<evidence type="ECO:0000256" key="5">
    <source>
        <dbReference type="ARBA" id="ARBA00023163"/>
    </source>
</evidence>
<sequence length="718" mass="75648">MSTPKKRVLVIGAGYAGATVAVRLAGRARGRAEVTVVNPRPRFVNRLRLHHVAIGRAVPAPDLRRMLGAGVTLVEGHVTTLDPDAGRAMVAGADGARTLAFDRVVVATGSSTAAAPVPGGELVHAVGDLESAHRLRRAFAALPAGTPVSVVGGGFTGLETVAELAETRPDVTVRLVTAGEAGGWFTPAAAEHVRRTLEGLGVEALGGTRVRAVASDRLVLEDGAEVPSGLTVWCGGFAAPPLARDAGIAVDDRGAILTDGALRSLSHPAVLAVGDAGHTPAPDGERFSMSCQFAFPSAAHAADALAGDVLIGFDCPAADGAVDDRPLDLGFTARCVSLVPAARRAAADHRDRRGPRARRDRAGGRAGQAGPGPGHRRGDRPRAAPARGDPLAARRPAGPGGPVGRRVGAVTRTEEFTALRPLLFAIAYRILGSVSEAEDAVQETWLRYESSATEPASVKSYLSAVVTRLSIDVLRSARVRRESYVGPWFPEPLLTDPYEDPERSAELADSVSMAALLLLERLSPRERAVFVLREVFAFDFPEIASAVGRSEAACRQLAVRARRHMEEGRPRFAADRREREELAARFFDAFADGDLDGLRELLAPDVQAVSDSGGKGPALARPVVGSENVARLVGGFAALMPGVVDMAPRTINDQPGAILRDRDGKIVAIIALDVLEGRIQTIRTVINPDKLEHLGPVADAWKVRADAIARRHRRDSGA</sequence>
<dbReference type="Gene3D" id="3.10.450.50">
    <property type="match status" value="1"/>
</dbReference>
<dbReference type="SUPFAM" id="SSF88659">
    <property type="entry name" value="Sigma3 and sigma4 domains of RNA polymerase sigma factors"/>
    <property type="match status" value="1"/>
</dbReference>